<dbReference type="PhylomeDB" id="B0YDS4"/>
<accession>B0YDS4</accession>
<dbReference type="OrthoDB" id="4495508at2759"/>
<sequence>MAWYEVFEQWVYWCWQRIWPFDDSRRDGRNEDDLTSLTDKMPVFEDKIINTSVRYVNGEIAAYVVQTQYLDTQEVSSARDSYWKSVADIKPGDFCSHSISDQSTIVEENEAKALEGPEPFAVRPSYIGSTGKRTVDFFYKVSLPLDDLEMRDKESRVPESSEDLIEALFHYQGADIWVYVPYSYANARMVSGGPTE</sequence>
<evidence type="ECO:0000313" key="1">
    <source>
        <dbReference type="EMBL" id="EDP47808.1"/>
    </source>
</evidence>
<dbReference type="Proteomes" id="UP000001699">
    <property type="component" value="Unassembled WGS sequence"/>
</dbReference>
<evidence type="ECO:0000313" key="2">
    <source>
        <dbReference type="Proteomes" id="UP000001699"/>
    </source>
</evidence>
<dbReference type="EMBL" id="DS499602">
    <property type="protein sequence ID" value="EDP47808.1"/>
    <property type="molecule type" value="Genomic_DNA"/>
</dbReference>
<name>B0YDS4_ASPFC</name>
<organism evidence="1 2">
    <name type="scientific">Aspergillus fumigatus (strain CBS 144.89 / FGSC A1163 / CEA10)</name>
    <name type="common">Neosartorya fumigata</name>
    <dbReference type="NCBI Taxonomy" id="451804"/>
    <lineage>
        <taxon>Eukaryota</taxon>
        <taxon>Fungi</taxon>
        <taxon>Dikarya</taxon>
        <taxon>Ascomycota</taxon>
        <taxon>Pezizomycotina</taxon>
        <taxon>Eurotiomycetes</taxon>
        <taxon>Eurotiomycetidae</taxon>
        <taxon>Eurotiales</taxon>
        <taxon>Aspergillaceae</taxon>
        <taxon>Aspergillus</taxon>
        <taxon>Aspergillus subgen. Fumigati</taxon>
    </lineage>
</organism>
<reference evidence="1 2" key="1">
    <citation type="journal article" date="2008" name="PLoS Genet.">
        <title>Genomic islands in the pathogenic filamentous fungus Aspergillus fumigatus.</title>
        <authorList>
            <person name="Fedorova N.D."/>
            <person name="Khaldi N."/>
            <person name="Joardar V.S."/>
            <person name="Maiti R."/>
            <person name="Amedeo P."/>
            <person name="Anderson M.J."/>
            <person name="Crabtree J."/>
            <person name="Silva J.C."/>
            <person name="Badger J.H."/>
            <person name="Albarraq A."/>
            <person name="Angiuoli S."/>
            <person name="Bussey H."/>
            <person name="Bowyer P."/>
            <person name="Cotty P.J."/>
            <person name="Dyer P.S."/>
            <person name="Egan A."/>
            <person name="Galens K."/>
            <person name="Fraser-Liggett C.M."/>
            <person name="Haas B.J."/>
            <person name="Inman J.M."/>
            <person name="Kent R."/>
            <person name="Lemieux S."/>
            <person name="Malavazi I."/>
            <person name="Orvis J."/>
            <person name="Roemer T."/>
            <person name="Ronning C.M."/>
            <person name="Sundaram J.P."/>
            <person name="Sutton G."/>
            <person name="Turner G."/>
            <person name="Venter J.C."/>
            <person name="White O.R."/>
            <person name="Whitty B.R."/>
            <person name="Youngman P."/>
            <person name="Wolfe K.H."/>
            <person name="Goldman G.H."/>
            <person name="Wortman J.R."/>
            <person name="Jiang B."/>
            <person name="Denning D.W."/>
            <person name="Nierman W.C."/>
        </authorList>
    </citation>
    <scope>NUCLEOTIDE SEQUENCE [LARGE SCALE GENOMIC DNA]</scope>
    <source>
        <strain evidence="2">CBS 144.89 / FGSC A1163 / CEA10</strain>
    </source>
</reference>
<dbReference type="HOGENOM" id="CLU_1454071_0_0_1"/>
<protein>
    <submittedName>
        <fullName evidence="1">Uncharacterized protein</fullName>
    </submittedName>
</protein>
<keyword evidence="2" id="KW-1185">Reference proteome</keyword>
<proteinExistence type="predicted"/>
<dbReference type="AlphaFoldDB" id="B0YDS4"/>
<gene>
    <name evidence="1" type="ORF">AFUB_096610</name>
</gene>
<dbReference type="VEuPathDB" id="FungiDB:AFUB_096610"/>